<dbReference type="AlphaFoldDB" id="W9QPD6"/>
<name>W9QPD6_9ROSA</name>
<accession>W9QPD6</accession>
<gene>
    <name evidence="1" type="ORF">L484_016865</name>
</gene>
<evidence type="ECO:0000313" key="1">
    <source>
        <dbReference type="EMBL" id="EXB31003.1"/>
    </source>
</evidence>
<organism evidence="1 2">
    <name type="scientific">Morus notabilis</name>
    <dbReference type="NCBI Taxonomy" id="981085"/>
    <lineage>
        <taxon>Eukaryota</taxon>
        <taxon>Viridiplantae</taxon>
        <taxon>Streptophyta</taxon>
        <taxon>Embryophyta</taxon>
        <taxon>Tracheophyta</taxon>
        <taxon>Spermatophyta</taxon>
        <taxon>Magnoliopsida</taxon>
        <taxon>eudicotyledons</taxon>
        <taxon>Gunneridae</taxon>
        <taxon>Pentapetalae</taxon>
        <taxon>rosids</taxon>
        <taxon>fabids</taxon>
        <taxon>Rosales</taxon>
        <taxon>Moraceae</taxon>
        <taxon>Moreae</taxon>
        <taxon>Morus</taxon>
    </lineage>
</organism>
<keyword evidence="2" id="KW-1185">Reference proteome</keyword>
<dbReference type="EMBL" id="KE343500">
    <property type="protein sequence ID" value="EXB31003.1"/>
    <property type="molecule type" value="Genomic_DNA"/>
</dbReference>
<protein>
    <submittedName>
        <fullName evidence="1">Uncharacterized protein</fullName>
    </submittedName>
</protein>
<reference evidence="2" key="1">
    <citation type="submission" date="2013-01" db="EMBL/GenBank/DDBJ databases">
        <title>Draft Genome Sequence of a Mulberry Tree, Morus notabilis C.K. Schneid.</title>
        <authorList>
            <person name="He N."/>
            <person name="Zhao S."/>
        </authorList>
    </citation>
    <scope>NUCLEOTIDE SEQUENCE</scope>
</reference>
<sequence>MWTYTAGLCVVGLVVNNNSGVLPPGSMGFSFVGETLHLLIWAYFLDTFSKIFDMEGPEARINSLGDIHKYMLIDFSAKRMISYDAEKSSENLSEKLTGNPECSYILPFEYSRYSIQQMCRGNN</sequence>
<evidence type="ECO:0000313" key="2">
    <source>
        <dbReference type="Proteomes" id="UP000030645"/>
    </source>
</evidence>
<dbReference type="Proteomes" id="UP000030645">
    <property type="component" value="Unassembled WGS sequence"/>
</dbReference>
<proteinExistence type="predicted"/>